<dbReference type="InterPro" id="IPR008753">
    <property type="entry name" value="Peptidase_M13_N"/>
</dbReference>
<evidence type="ECO:0000256" key="5">
    <source>
        <dbReference type="ARBA" id="ARBA00022801"/>
    </source>
</evidence>
<evidence type="ECO:0000259" key="9">
    <source>
        <dbReference type="Pfam" id="PF01431"/>
    </source>
</evidence>
<evidence type="ECO:0000313" key="11">
    <source>
        <dbReference type="EMBL" id="EGT34392.1"/>
    </source>
</evidence>
<evidence type="ECO:0000259" key="10">
    <source>
        <dbReference type="Pfam" id="PF05649"/>
    </source>
</evidence>
<proteinExistence type="inferred from homology"/>
<dbReference type="AlphaFoldDB" id="G0NMV4"/>
<keyword evidence="4" id="KW-0479">Metal-binding</keyword>
<dbReference type="GO" id="GO:0004222">
    <property type="term" value="F:metalloendopeptidase activity"/>
    <property type="evidence" value="ECO:0007669"/>
    <property type="project" value="InterPro"/>
</dbReference>
<dbReference type="Gene3D" id="3.40.390.10">
    <property type="entry name" value="Collagenase (Catalytic Domain)"/>
    <property type="match status" value="1"/>
</dbReference>
<dbReference type="GO" id="GO:0005886">
    <property type="term" value="C:plasma membrane"/>
    <property type="evidence" value="ECO:0007669"/>
    <property type="project" value="TreeGrafter"/>
</dbReference>
<dbReference type="Pfam" id="PF01431">
    <property type="entry name" value="Peptidase_M13"/>
    <property type="match status" value="1"/>
</dbReference>
<dbReference type="OMA" id="MIYIRSE"/>
<dbReference type="PANTHER" id="PTHR11733">
    <property type="entry name" value="ZINC METALLOPROTEASE FAMILY M13 NEPRILYSIN-RELATED"/>
    <property type="match status" value="1"/>
</dbReference>
<keyword evidence="8" id="KW-1133">Transmembrane helix</keyword>
<gene>
    <name evidence="11" type="ORF">CAEBREN_01327</name>
</gene>
<feature type="domain" description="Peptidase M13 N-terminal" evidence="10">
    <location>
        <begin position="85"/>
        <end position="455"/>
    </location>
</feature>
<dbReference type="GO" id="GO:0046872">
    <property type="term" value="F:metal ion binding"/>
    <property type="evidence" value="ECO:0007669"/>
    <property type="project" value="UniProtKB-KW"/>
</dbReference>
<keyword evidence="6" id="KW-0862">Zinc</keyword>
<dbReference type="PANTHER" id="PTHR11733:SF7">
    <property type="entry name" value="NEPRILYSIN METALLOPEPTIDASE FAMILY-RELATED"/>
    <property type="match status" value="1"/>
</dbReference>
<feature type="domain" description="Peptidase M13 C-terminal" evidence="9">
    <location>
        <begin position="514"/>
        <end position="715"/>
    </location>
</feature>
<dbReference type="InterPro" id="IPR024079">
    <property type="entry name" value="MetalloPept_cat_dom_sf"/>
</dbReference>
<dbReference type="MEROPS" id="M13.A24"/>
<dbReference type="SUPFAM" id="SSF55486">
    <property type="entry name" value="Metalloproteases ('zincins'), catalytic domain"/>
    <property type="match status" value="1"/>
</dbReference>
<sequence>MSAKDDKPTPHHNYHPIKILGIVLVWTVSLYIALVIIKNYDADLHPKSPEFSRPHLVKNENICKSPECITLAHQLHNWQDISVDPCQDFYQAACGKYNEQNTVEGPRFLKAFEINLNLVTEHLEKNLPTTSKSEQAMRSYFQKCKESKTKNATEEKDEMMRELYQNIQKIGSFPMMNKNWTESDFDLNEMMVNMASTGKTDFGIFELEPTEDSQIIIYPSTYSHAAYNFFFNSGNKIFLKFMKHYAEVNNLDSKDFEPDQKAVTDLAGVEKFLASIREMGKFQISDFFDETIDFEELQELVPSLDFEGRIKSLINPAKKEETWKKVMGKVRVHIPGYFANQTSNLETILKTTPKRVLANYLIMIYIRSEILKIKKVGESHVHCARAAISTLPLAALRVIVRNHFDKENIDIASKMVEEVRQSFIEMIQESDWLNEETKRNAIRKATMMRKMVGYPKELEVPGALDSFFETLVMSPNDSFYKMISTVEKFETEQAIDFVASSLQMLSKKVYFEANASYSPWRNLLTLNIPFIDDPFFDSTYPDYAKIASIGEVLGHEIGHGFDTDGRKLDENGKKRNWWTPEDSAEYDRRARCLVDQYSNYDDPDFGKRLNGSTTIDEIAADIIGINTSWRKKLNLVNEPKIIGFEDYDTDKLFFRLAALNWCKPRSTHSLSEELTYSHPTSSFRVNGIFSNTKSFAEAYNCPVGSPMNPVKKCELF</sequence>
<dbReference type="eggNOG" id="KOG3624">
    <property type="taxonomic scope" value="Eukaryota"/>
</dbReference>
<evidence type="ECO:0000256" key="7">
    <source>
        <dbReference type="ARBA" id="ARBA00023049"/>
    </source>
</evidence>
<dbReference type="Pfam" id="PF05649">
    <property type="entry name" value="Peptidase_M13_N"/>
    <property type="match status" value="1"/>
</dbReference>
<organism evidence="12">
    <name type="scientific">Caenorhabditis brenneri</name>
    <name type="common">Nematode worm</name>
    <dbReference type="NCBI Taxonomy" id="135651"/>
    <lineage>
        <taxon>Eukaryota</taxon>
        <taxon>Metazoa</taxon>
        <taxon>Ecdysozoa</taxon>
        <taxon>Nematoda</taxon>
        <taxon>Chromadorea</taxon>
        <taxon>Rhabditida</taxon>
        <taxon>Rhabditina</taxon>
        <taxon>Rhabditomorpha</taxon>
        <taxon>Rhabditoidea</taxon>
        <taxon>Rhabditidae</taxon>
        <taxon>Peloderinae</taxon>
        <taxon>Caenorhabditis</taxon>
    </lineage>
</organism>
<dbReference type="InParanoid" id="G0NMV4"/>
<keyword evidence="5" id="KW-0378">Hydrolase</keyword>
<evidence type="ECO:0000256" key="3">
    <source>
        <dbReference type="ARBA" id="ARBA00022670"/>
    </source>
</evidence>
<evidence type="ECO:0000256" key="6">
    <source>
        <dbReference type="ARBA" id="ARBA00022833"/>
    </source>
</evidence>
<keyword evidence="3" id="KW-0645">Protease</keyword>
<dbReference type="Proteomes" id="UP000008068">
    <property type="component" value="Unassembled WGS sequence"/>
</dbReference>
<comment type="cofactor">
    <cofactor evidence="1">
        <name>Zn(2+)</name>
        <dbReference type="ChEBI" id="CHEBI:29105"/>
    </cofactor>
</comment>
<evidence type="ECO:0000313" key="12">
    <source>
        <dbReference type="Proteomes" id="UP000008068"/>
    </source>
</evidence>
<evidence type="ECO:0000256" key="4">
    <source>
        <dbReference type="ARBA" id="ARBA00022723"/>
    </source>
</evidence>
<keyword evidence="7" id="KW-0482">Metalloprotease</keyword>
<dbReference type="OrthoDB" id="5863732at2759"/>
<dbReference type="STRING" id="135651.G0NMV4"/>
<dbReference type="CDD" id="cd08662">
    <property type="entry name" value="M13"/>
    <property type="match status" value="1"/>
</dbReference>
<dbReference type="Gene3D" id="1.10.1380.10">
    <property type="entry name" value="Neutral endopeptidase , domain2"/>
    <property type="match status" value="1"/>
</dbReference>
<keyword evidence="8" id="KW-0472">Membrane</keyword>
<protein>
    <submittedName>
        <fullName evidence="11">Uncharacterized protein</fullName>
    </submittedName>
</protein>
<dbReference type="InterPro" id="IPR018497">
    <property type="entry name" value="Peptidase_M13_C"/>
</dbReference>
<dbReference type="PROSITE" id="PS51885">
    <property type="entry name" value="NEPRILYSIN"/>
    <property type="match status" value="1"/>
</dbReference>
<accession>G0NMV4</accession>
<evidence type="ECO:0000256" key="2">
    <source>
        <dbReference type="ARBA" id="ARBA00007357"/>
    </source>
</evidence>
<feature type="transmembrane region" description="Helical" evidence="8">
    <location>
        <begin position="17"/>
        <end position="37"/>
    </location>
</feature>
<keyword evidence="12" id="KW-1185">Reference proteome</keyword>
<dbReference type="GO" id="GO:0016485">
    <property type="term" value="P:protein processing"/>
    <property type="evidence" value="ECO:0007669"/>
    <property type="project" value="TreeGrafter"/>
</dbReference>
<dbReference type="EMBL" id="GL379912">
    <property type="protein sequence ID" value="EGT34392.1"/>
    <property type="molecule type" value="Genomic_DNA"/>
</dbReference>
<name>G0NMV4_CAEBE</name>
<evidence type="ECO:0000256" key="8">
    <source>
        <dbReference type="SAM" id="Phobius"/>
    </source>
</evidence>
<evidence type="ECO:0000256" key="1">
    <source>
        <dbReference type="ARBA" id="ARBA00001947"/>
    </source>
</evidence>
<dbReference type="InterPro" id="IPR000718">
    <property type="entry name" value="Peptidase_M13"/>
</dbReference>
<comment type="similarity">
    <text evidence="2">Belongs to the peptidase M13 family.</text>
</comment>
<dbReference type="InterPro" id="IPR042089">
    <property type="entry name" value="Peptidase_M13_dom_2"/>
</dbReference>
<dbReference type="HOGENOM" id="CLU_006187_5_0_1"/>
<keyword evidence="8" id="KW-0812">Transmembrane</keyword>
<reference evidence="12" key="1">
    <citation type="submission" date="2011-07" db="EMBL/GenBank/DDBJ databases">
        <authorList>
            <consortium name="Caenorhabditis brenneri Sequencing and Analysis Consortium"/>
            <person name="Wilson R.K."/>
        </authorList>
    </citation>
    <scope>NUCLEOTIDE SEQUENCE [LARGE SCALE GENOMIC DNA]</scope>
    <source>
        <strain evidence="12">PB2801</strain>
    </source>
</reference>